<proteinExistence type="predicted"/>
<organism evidence="2 3">
    <name type="scientific">Kribbella alba</name>
    <dbReference type="NCBI Taxonomy" id="190197"/>
    <lineage>
        <taxon>Bacteria</taxon>
        <taxon>Bacillati</taxon>
        <taxon>Actinomycetota</taxon>
        <taxon>Actinomycetes</taxon>
        <taxon>Propionibacteriales</taxon>
        <taxon>Kribbellaceae</taxon>
        <taxon>Kribbella</taxon>
    </lineage>
</organism>
<keyword evidence="3" id="KW-1185">Reference proteome</keyword>
<feature type="compositionally biased region" description="Basic and acidic residues" evidence="1">
    <location>
        <begin position="1"/>
        <end position="34"/>
    </location>
</feature>
<sequence>MLVRDDDQVHVEQVRRQQVRVVREREPGAEEGTARRQPGISQQADSRRVDTQPGMTQRSDPRFTHSPRLPAPGALIITRLDESGYVV</sequence>
<gene>
    <name evidence="2" type="ORF">GCM10009744_38690</name>
</gene>
<evidence type="ECO:0000256" key="1">
    <source>
        <dbReference type="SAM" id="MobiDB-lite"/>
    </source>
</evidence>
<dbReference type="EMBL" id="BAAANE010000007">
    <property type="protein sequence ID" value="GAA1644341.1"/>
    <property type="molecule type" value="Genomic_DNA"/>
</dbReference>
<comment type="caution">
    <text evidence="2">The sequence shown here is derived from an EMBL/GenBank/DDBJ whole genome shotgun (WGS) entry which is preliminary data.</text>
</comment>
<protein>
    <submittedName>
        <fullName evidence="2">Uncharacterized protein</fullName>
    </submittedName>
</protein>
<accession>A0ABP4RB47</accession>
<evidence type="ECO:0000313" key="3">
    <source>
        <dbReference type="Proteomes" id="UP001501319"/>
    </source>
</evidence>
<reference evidence="3" key="1">
    <citation type="journal article" date="2019" name="Int. J. Syst. Evol. Microbiol.">
        <title>The Global Catalogue of Microorganisms (GCM) 10K type strain sequencing project: providing services to taxonomists for standard genome sequencing and annotation.</title>
        <authorList>
            <consortium name="The Broad Institute Genomics Platform"/>
            <consortium name="The Broad Institute Genome Sequencing Center for Infectious Disease"/>
            <person name="Wu L."/>
            <person name="Ma J."/>
        </authorList>
    </citation>
    <scope>NUCLEOTIDE SEQUENCE [LARGE SCALE GENOMIC DNA]</scope>
    <source>
        <strain evidence="3">JCM 14306</strain>
    </source>
</reference>
<dbReference type="Proteomes" id="UP001501319">
    <property type="component" value="Unassembled WGS sequence"/>
</dbReference>
<name>A0ABP4RB47_9ACTN</name>
<evidence type="ECO:0000313" key="2">
    <source>
        <dbReference type="EMBL" id="GAA1644341.1"/>
    </source>
</evidence>
<feature type="region of interest" description="Disordered" evidence="1">
    <location>
        <begin position="1"/>
        <end position="75"/>
    </location>
</feature>